<organism evidence="1 2">
    <name type="scientific">Hoyosella altamirensis</name>
    <dbReference type="NCBI Taxonomy" id="616997"/>
    <lineage>
        <taxon>Bacteria</taxon>
        <taxon>Bacillati</taxon>
        <taxon>Actinomycetota</taxon>
        <taxon>Actinomycetes</taxon>
        <taxon>Mycobacteriales</taxon>
        <taxon>Hoyosellaceae</taxon>
        <taxon>Hoyosella</taxon>
    </lineage>
</organism>
<gene>
    <name evidence="1" type="ORF">FHU29_002736</name>
</gene>
<protein>
    <recommendedName>
        <fullName evidence="3">J domain-containing protein</fullName>
    </recommendedName>
</protein>
<keyword evidence="2" id="KW-1185">Reference proteome</keyword>
<name>A0A839RPH0_9ACTN</name>
<dbReference type="OrthoDB" id="4774400at2"/>
<proteinExistence type="predicted"/>
<reference evidence="1 2" key="1">
    <citation type="submission" date="2020-08" db="EMBL/GenBank/DDBJ databases">
        <title>Sequencing the genomes of 1000 actinobacteria strains.</title>
        <authorList>
            <person name="Klenk H.-P."/>
        </authorList>
    </citation>
    <scope>NUCLEOTIDE SEQUENCE [LARGE SCALE GENOMIC DNA]</scope>
    <source>
        <strain evidence="1 2">DSM 45258</strain>
    </source>
</reference>
<evidence type="ECO:0000313" key="1">
    <source>
        <dbReference type="EMBL" id="MBB3038287.1"/>
    </source>
</evidence>
<evidence type="ECO:0000313" key="2">
    <source>
        <dbReference type="Proteomes" id="UP000567922"/>
    </source>
</evidence>
<dbReference type="RefSeq" id="WP_064438623.1">
    <property type="nucleotide sequence ID" value="NZ_BDDI01000001.1"/>
</dbReference>
<accession>A0A839RPH0</accession>
<dbReference type="EMBL" id="JACHWS010000002">
    <property type="protein sequence ID" value="MBB3038287.1"/>
    <property type="molecule type" value="Genomic_DNA"/>
</dbReference>
<evidence type="ECO:0008006" key="3">
    <source>
        <dbReference type="Google" id="ProtNLM"/>
    </source>
</evidence>
<sequence length="84" mass="10006">MADQRARYKAARRAVAREHHPDFGGDPEIYIRALAEIDRIYLADTLRFNDTISGYPAGRGQRWRRWLRQARAARRLGRRQWIEL</sequence>
<dbReference type="Proteomes" id="UP000567922">
    <property type="component" value="Unassembled WGS sequence"/>
</dbReference>
<dbReference type="AlphaFoldDB" id="A0A839RPH0"/>
<comment type="caution">
    <text evidence="1">The sequence shown here is derived from an EMBL/GenBank/DDBJ whole genome shotgun (WGS) entry which is preliminary data.</text>
</comment>